<dbReference type="EMBL" id="JAVRRL010000023">
    <property type="protein sequence ID" value="KAK5113535.1"/>
    <property type="molecule type" value="Genomic_DNA"/>
</dbReference>
<dbReference type="AlphaFoldDB" id="A0AAN7TF39"/>
<organism evidence="2 3">
    <name type="scientific">Meristemomyces frigidus</name>
    <dbReference type="NCBI Taxonomy" id="1508187"/>
    <lineage>
        <taxon>Eukaryota</taxon>
        <taxon>Fungi</taxon>
        <taxon>Dikarya</taxon>
        <taxon>Ascomycota</taxon>
        <taxon>Pezizomycotina</taxon>
        <taxon>Dothideomycetes</taxon>
        <taxon>Dothideomycetidae</taxon>
        <taxon>Mycosphaerellales</taxon>
        <taxon>Teratosphaeriaceae</taxon>
        <taxon>Meristemomyces</taxon>
    </lineage>
</organism>
<protein>
    <submittedName>
        <fullName evidence="2">Uncharacterized protein</fullName>
    </submittedName>
</protein>
<evidence type="ECO:0000256" key="1">
    <source>
        <dbReference type="SAM" id="MobiDB-lite"/>
    </source>
</evidence>
<reference evidence="2" key="1">
    <citation type="submission" date="2023-08" db="EMBL/GenBank/DDBJ databases">
        <title>Black Yeasts Isolated from many extreme environments.</title>
        <authorList>
            <person name="Coleine C."/>
            <person name="Stajich J.E."/>
            <person name="Selbmann L."/>
        </authorList>
    </citation>
    <scope>NUCLEOTIDE SEQUENCE</scope>
    <source>
        <strain evidence="2">CCFEE 5401</strain>
    </source>
</reference>
<name>A0AAN7TF39_9PEZI</name>
<accession>A0AAN7TF39</accession>
<feature type="compositionally biased region" description="Low complexity" evidence="1">
    <location>
        <begin position="1"/>
        <end position="13"/>
    </location>
</feature>
<dbReference type="Proteomes" id="UP001310890">
    <property type="component" value="Unassembled WGS sequence"/>
</dbReference>
<comment type="caution">
    <text evidence="2">The sequence shown here is derived from an EMBL/GenBank/DDBJ whole genome shotgun (WGS) entry which is preliminary data.</text>
</comment>
<sequence length="72" mass="7631">MADPAPTNTAPAAGGEDYMDKGLDKVEQMAGKKTGHAVDTNKMRGSNEKITDKLRGMLEKLTGKKAPAKLSN</sequence>
<proteinExistence type="predicted"/>
<gene>
    <name evidence="2" type="ORF">LTR62_003404</name>
</gene>
<feature type="region of interest" description="Disordered" evidence="1">
    <location>
        <begin position="1"/>
        <end position="20"/>
    </location>
</feature>
<evidence type="ECO:0000313" key="2">
    <source>
        <dbReference type="EMBL" id="KAK5113535.1"/>
    </source>
</evidence>
<evidence type="ECO:0000313" key="3">
    <source>
        <dbReference type="Proteomes" id="UP001310890"/>
    </source>
</evidence>